<dbReference type="InterPro" id="IPR042188">
    <property type="entry name" value="MmgE/PrpD_sf_2"/>
</dbReference>
<dbReference type="AlphaFoldDB" id="A0A2V1E079"/>
<evidence type="ECO:0000256" key="1">
    <source>
        <dbReference type="ARBA" id="ARBA00006174"/>
    </source>
</evidence>
<dbReference type="EMBL" id="KZ805341">
    <property type="protein sequence ID" value="PVI02560.1"/>
    <property type="molecule type" value="Genomic_DNA"/>
</dbReference>
<gene>
    <name evidence="5" type="ORF">DM02DRAFT_612805</name>
</gene>
<organism evidence="5 6">
    <name type="scientific">Periconia macrospinosa</name>
    <dbReference type="NCBI Taxonomy" id="97972"/>
    <lineage>
        <taxon>Eukaryota</taxon>
        <taxon>Fungi</taxon>
        <taxon>Dikarya</taxon>
        <taxon>Ascomycota</taxon>
        <taxon>Pezizomycotina</taxon>
        <taxon>Dothideomycetes</taxon>
        <taxon>Pleosporomycetidae</taxon>
        <taxon>Pleosporales</taxon>
        <taxon>Massarineae</taxon>
        <taxon>Periconiaceae</taxon>
        <taxon>Periconia</taxon>
    </lineage>
</organism>
<feature type="domain" description="MmgE/PrpD N-terminal" evidence="3">
    <location>
        <begin position="12"/>
        <end position="266"/>
    </location>
</feature>
<evidence type="ECO:0000313" key="6">
    <source>
        <dbReference type="Proteomes" id="UP000244855"/>
    </source>
</evidence>
<dbReference type="InterPro" id="IPR012705">
    <property type="entry name" value="2Me_IsoCit_deHydtase_PrpD"/>
</dbReference>
<dbReference type="InterPro" id="IPR045336">
    <property type="entry name" value="MmgE_PrpD_N"/>
</dbReference>
<reference evidence="5 6" key="1">
    <citation type="journal article" date="2018" name="Sci. Rep.">
        <title>Comparative genomics provides insights into the lifestyle and reveals functional heterogeneity of dark septate endophytic fungi.</title>
        <authorList>
            <person name="Knapp D.G."/>
            <person name="Nemeth J.B."/>
            <person name="Barry K."/>
            <person name="Hainaut M."/>
            <person name="Henrissat B."/>
            <person name="Johnson J."/>
            <person name="Kuo A."/>
            <person name="Lim J.H.P."/>
            <person name="Lipzen A."/>
            <person name="Nolan M."/>
            <person name="Ohm R.A."/>
            <person name="Tamas L."/>
            <person name="Grigoriev I.V."/>
            <person name="Spatafora J.W."/>
            <person name="Nagy L.G."/>
            <person name="Kovacs G.M."/>
        </authorList>
    </citation>
    <scope>NUCLEOTIDE SEQUENCE [LARGE SCALE GENOMIC DNA]</scope>
    <source>
        <strain evidence="5 6">DSE2036</strain>
    </source>
</reference>
<dbReference type="PANTHER" id="PTHR16943">
    <property type="entry name" value="2-METHYLCITRATE DEHYDRATASE-RELATED"/>
    <property type="match status" value="1"/>
</dbReference>
<name>A0A2V1E079_9PLEO</name>
<dbReference type="OrthoDB" id="10055203at2759"/>
<dbReference type="GO" id="GO:0019679">
    <property type="term" value="P:propionate metabolic process, methylcitrate cycle"/>
    <property type="evidence" value="ECO:0007669"/>
    <property type="project" value="InterPro"/>
</dbReference>
<dbReference type="SUPFAM" id="SSF103378">
    <property type="entry name" value="2-methylcitrate dehydratase PrpD"/>
    <property type="match status" value="1"/>
</dbReference>
<keyword evidence="2" id="KW-0456">Lyase</keyword>
<dbReference type="PANTHER" id="PTHR16943:SF15">
    <property type="entry name" value="DEHYDRATASE (PRPD), PUTATIVE-RELATED"/>
    <property type="match status" value="1"/>
</dbReference>
<evidence type="ECO:0000259" key="4">
    <source>
        <dbReference type="Pfam" id="PF19305"/>
    </source>
</evidence>
<dbReference type="Gene3D" id="3.30.1330.120">
    <property type="entry name" value="2-methylcitrate dehydratase PrpD"/>
    <property type="match status" value="1"/>
</dbReference>
<feature type="domain" description="MmgE/PrpD C-terminal" evidence="4">
    <location>
        <begin position="284"/>
        <end position="459"/>
    </location>
</feature>
<keyword evidence="6" id="KW-1185">Reference proteome</keyword>
<dbReference type="NCBIfam" id="TIGR02330">
    <property type="entry name" value="prpD"/>
    <property type="match status" value="1"/>
</dbReference>
<protein>
    <submittedName>
        <fullName evidence="5">Putative 2-methylcitrate dehydratase</fullName>
    </submittedName>
</protein>
<dbReference type="Proteomes" id="UP000244855">
    <property type="component" value="Unassembled WGS sequence"/>
</dbReference>
<dbReference type="Pfam" id="PF19305">
    <property type="entry name" value="MmgE_PrpD_C"/>
    <property type="match status" value="1"/>
</dbReference>
<dbReference type="GO" id="GO:0047547">
    <property type="term" value="F:2-methylcitrate dehydratase activity"/>
    <property type="evidence" value="ECO:0007669"/>
    <property type="project" value="InterPro"/>
</dbReference>
<dbReference type="InterPro" id="IPR036148">
    <property type="entry name" value="MmgE/PrpD_sf"/>
</dbReference>
<dbReference type="InterPro" id="IPR045337">
    <property type="entry name" value="MmgE_PrpD_C"/>
</dbReference>
<dbReference type="InterPro" id="IPR005656">
    <property type="entry name" value="MmgE_PrpD"/>
</dbReference>
<dbReference type="STRING" id="97972.A0A2V1E079"/>
<dbReference type="GO" id="GO:0005739">
    <property type="term" value="C:mitochondrion"/>
    <property type="evidence" value="ECO:0007669"/>
    <property type="project" value="TreeGrafter"/>
</dbReference>
<dbReference type="GO" id="GO:0051537">
    <property type="term" value="F:2 iron, 2 sulfur cluster binding"/>
    <property type="evidence" value="ECO:0007669"/>
    <property type="project" value="InterPro"/>
</dbReference>
<sequence length="484" mass="53201">MSHLKYDQILIDIVAYVYHARIESPLAYSRARIALLDSLGCAIESLAHSAEARKLIGPVIPGTIVPHGFKLPGTSLSLDPVKGAFDLGSLIRYLDHNDAYPGAEWGHPSDNLGAIIAVADWLSRSHAGGVENTKPLTLKDVLVAQIKAYEIQGIFQLKNAFNKRGLDHTILVKVASTAVVAHLMGLSEDQALAALSHAWQDGHPLRAFRQSPNAGPRKGWAAGDACSRAVHLCLLVRAGQPGAPSVLTAPKWGFYDAMFGGEEFKLPRPYGSFVIEFHFFKLIAAEGHTISAVDAAVQVAATMKQKGLNVNDIAKVTIRTQQAGKVITDKPGPLSNAADRDHCMQYIVAVTLLKGSFIEAKDYDNDSPWATDPLVEELRGKMTVEEDEQFTKDYHDQKVRSGANAVRVEMKNNEEKLEAEVHFPIGHPRHPETLRLVNEKFTVNMNKGGFDDTAIQRLRETVENDDLPVHDFIDMFAREVDLKN</sequence>
<dbReference type="InterPro" id="IPR042183">
    <property type="entry name" value="MmgE/PrpD_sf_1"/>
</dbReference>
<evidence type="ECO:0000259" key="3">
    <source>
        <dbReference type="Pfam" id="PF03972"/>
    </source>
</evidence>
<dbReference type="Pfam" id="PF03972">
    <property type="entry name" value="MmgE_PrpD_N"/>
    <property type="match status" value="1"/>
</dbReference>
<comment type="similarity">
    <text evidence="1">Belongs to the PrpD family.</text>
</comment>
<dbReference type="Gene3D" id="1.10.4100.10">
    <property type="entry name" value="2-methylcitrate dehydratase PrpD"/>
    <property type="match status" value="1"/>
</dbReference>
<evidence type="ECO:0000313" key="5">
    <source>
        <dbReference type="EMBL" id="PVI02560.1"/>
    </source>
</evidence>
<evidence type="ECO:0000256" key="2">
    <source>
        <dbReference type="ARBA" id="ARBA00023239"/>
    </source>
</evidence>
<proteinExistence type="inferred from homology"/>
<accession>A0A2V1E079</accession>